<dbReference type="AlphaFoldDB" id="A0A375YLR8"/>
<dbReference type="STRING" id="39692.BST38_12810"/>
<dbReference type="Proteomes" id="UP000252008">
    <property type="component" value="Unassembled WGS sequence"/>
</dbReference>
<evidence type="ECO:0000256" key="4">
    <source>
        <dbReference type="SAM" id="SignalP"/>
    </source>
</evidence>
<dbReference type="GO" id="GO:0042597">
    <property type="term" value="C:periplasmic space"/>
    <property type="evidence" value="ECO:0007669"/>
    <property type="project" value="UniProtKB-SubCell"/>
</dbReference>
<gene>
    <name evidence="5" type="ORF">MPP7335_03853</name>
</gene>
<feature type="signal peptide" evidence="4">
    <location>
        <begin position="1"/>
        <end position="24"/>
    </location>
</feature>
<comment type="subcellular location">
    <subcellularLocation>
        <location evidence="1">Periplasm</location>
    </subcellularLocation>
</comment>
<dbReference type="EMBL" id="UEGS01000001">
    <property type="protein sequence ID" value="SRX82095.1"/>
    <property type="molecule type" value="Genomic_DNA"/>
</dbReference>
<sequence length="340" mass="36603">MPQFGKKFATAALGAMLLMTTACGGDGGGNASGDNSLPVVRFQVLESDPASIPLQIMIDQGIDEKFGFKAEQVVVDPDASLSTFLLGESDIATDQDGISLAIAQQEGKNAVGFAGALNMMTGVVASDSSGINDPEGLRGRRVGHFGMDTGTTTAINVMFEELYGINISNDLDLREAGAAALPELMAAGQVDAIFDYEPFALRATMIGPGKYIFQPAKAWAEHTGGYSPNLALLAARTEWLDQNRDLAIKARDAWFEAVKVIGDSNYEILKEQKYADILALRDEAELDAFVKYCADLPCYPTDWSQQDVDGTMQWLQLFADRKLLIEAMPAQPVAVDLEQS</sequence>
<keyword evidence="3 4" id="KW-0732">Signal</keyword>
<dbReference type="Pfam" id="PF13379">
    <property type="entry name" value="NMT1_2"/>
    <property type="match status" value="1"/>
</dbReference>
<reference evidence="5 6" key="1">
    <citation type="submission" date="2018-05" db="EMBL/GenBank/DDBJ databases">
        <authorList>
            <consortium name="IHU Genomes"/>
        </authorList>
    </citation>
    <scope>NUCLEOTIDE SEQUENCE [LARGE SCALE GENOMIC DNA]</scope>
    <source>
        <strain evidence="5 6">P7335</strain>
    </source>
</reference>
<protein>
    <submittedName>
        <fullName evidence="5">ABC-type nitrate/sulfonate/bicarbonate transport system, substrate binding protein [Pelagibacterium halotolerans B2]</fullName>
    </submittedName>
</protein>
<dbReference type="PANTHER" id="PTHR30024:SF47">
    <property type="entry name" value="TAURINE-BINDING PERIPLASMIC PROTEIN"/>
    <property type="match status" value="1"/>
</dbReference>
<proteinExistence type="inferred from homology"/>
<dbReference type="RefSeq" id="WP_083143680.1">
    <property type="nucleotide sequence ID" value="NZ_MVID01000009.1"/>
</dbReference>
<evidence type="ECO:0000313" key="5">
    <source>
        <dbReference type="EMBL" id="SRX82095.1"/>
    </source>
</evidence>
<name>A0A375YLR8_MYCPF</name>
<evidence type="ECO:0000256" key="1">
    <source>
        <dbReference type="ARBA" id="ARBA00004418"/>
    </source>
</evidence>
<dbReference type="PROSITE" id="PS51257">
    <property type="entry name" value="PROKAR_LIPOPROTEIN"/>
    <property type="match status" value="1"/>
</dbReference>
<keyword evidence="6" id="KW-1185">Reference proteome</keyword>
<organism evidence="5 6">
    <name type="scientific">Mycolicibacterium parafortuitum</name>
    <name type="common">Mycobacterium parafortuitum</name>
    <dbReference type="NCBI Taxonomy" id="39692"/>
    <lineage>
        <taxon>Bacteria</taxon>
        <taxon>Bacillati</taxon>
        <taxon>Actinomycetota</taxon>
        <taxon>Actinomycetes</taxon>
        <taxon>Mycobacteriales</taxon>
        <taxon>Mycobacteriaceae</taxon>
        <taxon>Mycolicibacterium</taxon>
    </lineage>
</organism>
<feature type="chain" id="PRO_5016986249" evidence="4">
    <location>
        <begin position="25"/>
        <end position="340"/>
    </location>
</feature>
<dbReference type="PANTHER" id="PTHR30024">
    <property type="entry name" value="ALIPHATIC SULFONATES-BINDING PROTEIN-RELATED"/>
    <property type="match status" value="1"/>
</dbReference>
<dbReference type="SUPFAM" id="SSF53850">
    <property type="entry name" value="Periplasmic binding protein-like II"/>
    <property type="match status" value="1"/>
</dbReference>
<evidence type="ECO:0000256" key="3">
    <source>
        <dbReference type="ARBA" id="ARBA00022729"/>
    </source>
</evidence>
<dbReference type="Gene3D" id="3.40.190.10">
    <property type="entry name" value="Periplasmic binding protein-like II"/>
    <property type="match status" value="2"/>
</dbReference>
<evidence type="ECO:0000256" key="2">
    <source>
        <dbReference type="ARBA" id="ARBA00010742"/>
    </source>
</evidence>
<accession>A0A375YLR8</accession>
<comment type="similarity">
    <text evidence="2">Belongs to the bacterial solute-binding protein SsuA/TauA family.</text>
</comment>
<evidence type="ECO:0000313" key="6">
    <source>
        <dbReference type="Proteomes" id="UP000252008"/>
    </source>
</evidence>